<proteinExistence type="predicted"/>
<accession>A0A8X6MR46</accession>
<name>A0A8X6MR46_NEPPI</name>
<sequence>MNRRLVYRQKLKQYFQKRFSSEDLDSRKRNLYAELKQKEAPAFSIHPEVASKACLPERTTDNVHGERIPYTYLPNVPVDPDLRSTPHMILYLEGDLVWIIRQ</sequence>
<organism evidence="1 2">
    <name type="scientific">Nephila pilipes</name>
    <name type="common">Giant wood spider</name>
    <name type="synonym">Nephila maculata</name>
    <dbReference type="NCBI Taxonomy" id="299642"/>
    <lineage>
        <taxon>Eukaryota</taxon>
        <taxon>Metazoa</taxon>
        <taxon>Ecdysozoa</taxon>
        <taxon>Arthropoda</taxon>
        <taxon>Chelicerata</taxon>
        <taxon>Arachnida</taxon>
        <taxon>Araneae</taxon>
        <taxon>Araneomorphae</taxon>
        <taxon>Entelegynae</taxon>
        <taxon>Araneoidea</taxon>
        <taxon>Nephilidae</taxon>
        <taxon>Nephila</taxon>
    </lineage>
</organism>
<gene>
    <name evidence="1" type="ORF">NPIL_673281</name>
</gene>
<dbReference type="EMBL" id="BMAW01049957">
    <property type="protein sequence ID" value="GFS73328.1"/>
    <property type="molecule type" value="Genomic_DNA"/>
</dbReference>
<evidence type="ECO:0000313" key="2">
    <source>
        <dbReference type="Proteomes" id="UP000887013"/>
    </source>
</evidence>
<comment type="caution">
    <text evidence="1">The sequence shown here is derived from an EMBL/GenBank/DDBJ whole genome shotgun (WGS) entry which is preliminary data.</text>
</comment>
<evidence type="ECO:0000313" key="1">
    <source>
        <dbReference type="EMBL" id="GFS73328.1"/>
    </source>
</evidence>
<reference evidence="1" key="1">
    <citation type="submission" date="2020-08" db="EMBL/GenBank/DDBJ databases">
        <title>Multicomponent nature underlies the extraordinary mechanical properties of spider dragline silk.</title>
        <authorList>
            <person name="Kono N."/>
            <person name="Nakamura H."/>
            <person name="Mori M."/>
            <person name="Yoshida Y."/>
            <person name="Ohtoshi R."/>
            <person name="Malay A.D."/>
            <person name="Moran D.A.P."/>
            <person name="Tomita M."/>
            <person name="Numata K."/>
            <person name="Arakawa K."/>
        </authorList>
    </citation>
    <scope>NUCLEOTIDE SEQUENCE</scope>
</reference>
<dbReference type="AlphaFoldDB" id="A0A8X6MR46"/>
<keyword evidence="2" id="KW-1185">Reference proteome</keyword>
<dbReference type="Proteomes" id="UP000887013">
    <property type="component" value="Unassembled WGS sequence"/>
</dbReference>
<protein>
    <submittedName>
        <fullName evidence="1">Uncharacterized protein</fullName>
    </submittedName>
</protein>